<protein>
    <recommendedName>
        <fullName evidence="3">HTH tetR-type domain-containing protein</fullName>
    </recommendedName>
</protein>
<comment type="caution">
    <text evidence="1">The sequence shown here is derived from an EMBL/GenBank/DDBJ whole genome shotgun (WGS) entry which is preliminary data.</text>
</comment>
<dbReference type="InterPro" id="IPR009057">
    <property type="entry name" value="Homeodomain-like_sf"/>
</dbReference>
<dbReference type="Gene3D" id="1.10.357.10">
    <property type="entry name" value="Tetracycline Repressor, domain 2"/>
    <property type="match status" value="1"/>
</dbReference>
<dbReference type="AlphaFoldDB" id="S9QVF7"/>
<gene>
    <name evidence="1" type="ORF">Salmuc_02181</name>
</gene>
<dbReference type="HOGENOM" id="CLU_069356_2_3_5"/>
<organism evidence="1 2">
    <name type="scientific">Salipiger mucosus DSM 16094</name>
    <dbReference type="NCBI Taxonomy" id="1123237"/>
    <lineage>
        <taxon>Bacteria</taxon>
        <taxon>Pseudomonadati</taxon>
        <taxon>Pseudomonadota</taxon>
        <taxon>Alphaproteobacteria</taxon>
        <taxon>Rhodobacterales</taxon>
        <taxon>Roseobacteraceae</taxon>
        <taxon>Salipiger</taxon>
    </lineage>
</organism>
<dbReference type="SUPFAM" id="SSF46689">
    <property type="entry name" value="Homeodomain-like"/>
    <property type="match status" value="1"/>
</dbReference>
<accession>S9QVF7</accession>
<evidence type="ECO:0000313" key="2">
    <source>
        <dbReference type="Proteomes" id="UP000015347"/>
    </source>
</evidence>
<evidence type="ECO:0008006" key="3">
    <source>
        <dbReference type="Google" id="ProtNLM"/>
    </source>
</evidence>
<dbReference type="STRING" id="1123237.Salmuc_02181"/>
<dbReference type="eggNOG" id="COG1309">
    <property type="taxonomic scope" value="Bacteria"/>
</dbReference>
<dbReference type="Proteomes" id="UP000015347">
    <property type="component" value="Unassembled WGS sequence"/>
</dbReference>
<reference evidence="2" key="1">
    <citation type="journal article" date="2014" name="Stand. Genomic Sci.">
        <title>Genome sequence of the exopolysaccharide-producing Salipiger mucosus type strain (DSM 16094(T)), a moderately halophilic member of the Roseobacter clade.</title>
        <authorList>
            <person name="Riedel T."/>
            <person name="Spring S."/>
            <person name="Fiebig A."/>
            <person name="Petersen J."/>
            <person name="Kyrpides N.C."/>
            <person name="Goker M."/>
            <person name="Klenk H.P."/>
        </authorList>
    </citation>
    <scope>NUCLEOTIDE SEQUENCE [LARGE SCALE GENOMIC DNA]</scope>
    <source>
        <strain evidence="2">DSM 16094</strain>
    </source>
</reference>
<sequence length="159" mass="17665">MIAEHAGISRRTFFNHYKNKQDAIVGPKTERFGHAYDWLEISEKPLLQDLQCLVRQVATDAAPDRSVIRNIGKILGESPDLQPVFSAIITNFTRELTPLLSRRLGRGQEPAAHLISHLVSQAIALSFKDWTAGNDIALDQIVDQANRSIASVVQALDPK</sequence>
<keyword evidence="2" id="KW-1185">Reference proteome</keyword>
<name>S9QVF7_9RHOB</name>
<evidence type="ECO:0000313" key="1">
    <source>
        <dbReference type="EMBL" id="EPX83573.1"/>
    </source>
</evidence>
<dbReference type="EMBL" id="APVH01000015">
    <property type="protein sequence ID" value="EPX83573.1"/>
    <property type="molecule type" value="Genomic_DNA"/>
</dbReference>
<proteinExistence type="predicted"/>